<reference evidence="3" key="1">
    <citation type="submission" date="2012-10" db="EMBL/GenBank/DDBJ databases">
        <title>The complete genome sequence of Streptomyces collinus Tu 365.</title>
        <authorList>
            <person name="Ruckert C."/>
            <person name="Szczepanowski R."/>
            <person name="Goesmann A."/>
            <person name="Pross E.K."/>
            <person name="Musiol E.M."/>
            <person name="Blin K."/>
            <person name="Wohlleben W."/>
            <person name="Puhler A."/>
            <person name="Weber T."/>
            <person name="Kalinowski J."/>
        </authorList>
    </citation>
    <scope>NUCLEOTIDE SEQUENCE [LARGE SCALE GENOMIC DNA]</scope>
    <source>
        <strain evidence="3">DSM 40733 / Tue 365</strain>
    </source>
</reference>
<dbReference type="HOGENOM" id="CLU_136257_0_0_11"/>
<dbReference type="RefSeq" id="WP_020941669.1">
    <property type="nucleotide sequence ID" value="NC_021985.1"/>
</dbReference>
<dbReference type="EMBL" id="CP006259">
    <property type="protein sequence ID" value="AGS71219.1"/>
    <property type="molecule type" value="Genomic_DNA"/>
</dbReference>
<organism evidence="2 3">
    <name type="scientific">Streptomyces collinus (strain DSM 40733 / Tue 365)</name>
    <dbReference type="NCBI Taxonomy" id="1214242"/>
    <lineage>
        <taxon>Bacteria</taxon>
        <taxon>Bacillati</taxon>
        <taxon>Actinomycetota</taxon>
        <taxon>Actinomycetes</taxon>
        <taxon>Kitasatosporales</taxon>
        <taxon>Streptomycetaceae</taxon>
        <taxon>Streptomyces</taxon>
    </lineage>
</organism>
<evidence type="ECO:0000313" key="3">
    <source>
        <dbReference type="Proteomes" id="UP000015423"/>
    </source>
</evidence>
<evidence type="ECO:0000313" key="2">
    <source>
        <dbReference type="EMBL" id="AGS71219.1"/>
    </source>
</evidence>
<evidence type="ECO:0000256" key="1">
    <source>
        <dbReference type="SAM" id="MobiDB-lite"/>
    </source>
</evidence>
<dbReference type="Proteomes" id="UP000015423">
    <property type="component" value="Chromosome"/>
</dbReference>
<accession>S5V7S6</accession>
<name>S5V7S6_STRC3</name>
<dbReference type="eggNOG" id="ENOG502ZQX9">
    <property type="taxonomic scope" value="Bacteria"/>
</dbReference>
<dbReference type="AlphaFoldDB" id="S5V7S6"/>
<gene>
    <name evidence="2" type="ORF">B446_22035</name>
</gene>
<dbReference type="KEGG" id="sci:B446_22035"/>
<dbReference type="PATRIC" id="fig|1214242.5.peg.4515"/>
<protein>
    <submittedName>
        <fullName evidence="2">Uncharacterized protein</fullName>
    </submittedName>
</protein>
<feature type="region of interest" description="Disordered" evidence="1">
    <location>
        <begin position="1"/>
        <end position="49"/>
    </location>
</feature>
<feature type="compositionally biased region" description="Gly residues" evidence="1">
    <location>
        <begin position="1"/>
        <end position="13"/>
    </location>
</feature>
<sequence>MDGPAGNHGGYGHGGHRHGGYGQGAGRLASTPAEKRAAAKALHDHIEPDTRRAGAWADDETGAAVKEFGARDGHGWLTAPALRAAHAAWGDQVRNLLDRLGAEKDALNRTNVVLTGADLAVGGDLRRTSALDLY</sequence>
<reference evidence="2 3" key="2">
    <citation type="journal article" date="2013" name="J. Biotechnol.">
        <title>Complete genome sequence of the kirromycin producer Streptomyces collinus Tu 365 consisting of a linear chromosome and two linear plasmids.</title>
        <authorList>
            <person name="Ruckert C."/>
            <person name="Szczepanowski R."/>
            <person name="Albersmeier A."/>
            <person name="Goesmann A."/>
            <person name="Iftime D."/>
            <person name="Musiol E.M."/>
            <person name="Blin K."/>
            <person name="Wohlleben W."/>
            <person name="Puhler A."/>
            <person name="Kalinowski J."/>
            <person name="Weber T."/>
        </authorList>
    </citation>
    <scope>NUCLEOTIDE SEQUENCE [LARGE SCALE GENOMIC DNA]</scope>
    <source>
        <strain evidence="3">DSM 40733 / Tue 365</strain>
    </source>
</reference>
<proteinExistence type="predicted"/>
<dbReference type="STRING" id="1214242.B446_22035"/>
<keyword evidence="3" id="KW-1185">Reference proteome</keyword>
<feature type="compositionally biased region" description="Basic and acidic residues" evidence="1">
    <location>
        <begin position="33"/>
        <end position="49"/>
    </location>
</feature>